<dbReference type="Pfam" id="PF13966">
    <property type="entry name" value="zf-RVT"/>
    <property type="match status" value="1"/>
</dbReference>
<evidence type="ECO:0000259" key="2">
    <source>
        <dbReference type="Pfam" id="PF13966"/>
    </source>
</evidence>
<feature type="coiled-coil region" evidence="1">
    <location>
        <begin position="201"/>
        <end position="228"/>
    </location>
</feature>
<dbReference type="InterPro" id="IPR026960">
    <property type="entry name" value="RVT-Znf"/>
</dbReference>
<sequence>MTVYVPSEPAERRSFPEELPPIVPEADNLLLARDLNLTLSPGLDSPDVAPRKTDAIMLANFMMERGLTDTFRTTHPTTSGYAWFSSQRIGDRPPPKRRLDLVLAKGTPCEALTTIERTIESMFDHRPLVASFELAEQLIRGQGTFRLNTDLLNVLGVTDWIAAHWRDWKRTKSGFQSEEEWLQIGFRIVTRALDTFSRMQARGRRQQEEECRRQIAEAEAELENALLVELYWQHRRDRWLQKLEDLQIRNAIPPHWRDLLYSKDPVEGEWYQRAEEEEPRATLRMVEKLDDHTWLAQEWLPELTQATNNNKLKLVGDIVTHPKQKLQQVRVHTTATETGASHELLMQGLPLRTLRIDPQAHFWKSTAGQTKYLYQYTSRLGRQLQSKAQDLPKEVAQRLNNATGAPQRSTEGSLRTLWEQLPALPSQKLAGLSWQLSQCAIPTAVLLFEKGMDIETKCLRCGGMQEETLNHLFWSCPASKRIWQWWERHWYRFVGPLLAWDETWAIQGHIPPTWFRRVDRGYVAQAIRSILLWVIREDRNNILFRQQWTNDAAIIKKIKAWIRIMIRVDWIRRAA</sequence>
<dbReference type="OrthoDB" id="1745633at2759"/>
<protein>
    <recommendedName>
        <fullName evidence="2">Reverse transcriptase zinc-binding domain-containing protein</fullName>
    </recommendedName>
</protein>
<evidence type="ECO:0000313" key="3">
    <source>
        <dbReference type="EMBL" id="GBG78987.1"/>
    </source>
</evidence>
<organism evidence="3 4">
    <name type="scientific">Chara braunii</name>
    <name type="common">Braun's stonewort</name>
    <dbReference type="NCBI Taxonomy" id="69332"/>
    <lineage>
        <taxon>Eukaryota</taxon>
        <taxon>Viridiplantae</taxon>
        <taxon>Streptophyta</taxon>
        <taxon>Charophyceae</taxon>
        <taxon>Charales</taxon>
        <taxon>Characeae</taxon>
        <taxon>Chara</taxon>
    </lineage>
</organism>
<feature type="domain" description="Reverse transcriptase zinc-binding" evidence="2">
    <location>
        <begin position="426"/>
        <end position="483"/>
    </location>
</feature>
<dbReference type="Gramene" id="GBG78987">
    <property type="protein sequence ID" value="GBG78987"/>
    <property type="gene ID" value="CBR_g28700"/>
</dbReference>
<dbReference type="EMBL" id="BFEA01000308">
    <property type="protein sequence ID" value="GBG78987.1"/>
    <property type="molecule type" value="Genomic_DNA"/>
</dbReference>
<proteinExistence type="predicted"/>
<dbReference type="Gene3D" id="3.60.10.10">
    <property type="entry name" value="Endonuclease/exonuclease/phosphatase"/>
    <property type="match status" value="1"/>
</dbReference>
<dbReference type="InterPro" id="IPR036691">
    <property type="entry name" value="Endo/exonu/phosph_ase_sf"/>
</dbReference>
<dbReference type="Proteomes" id="UP000265515">
    <property type="component" value="Unassembled WGS sequence"/>
</dbReference>
<accession>A0A388L9J6</accession>
<keyword evidence="1" id="KW-0175">Coiled coil</keyword>
<evidence type="ECO:0000313" key="4">
    <source>
        <dbReference type="Proteomes" id="UP000265515"/>
    </source>
</evidence>
<reference evidence="3 4" key="1">
    <citation type="journal article" date="2018" name="Cell">
        <title>The Chara Genome: Secondary Complexity and Implications for Plant Terrestrialization.</title>
        <authorList>
            <person name="Nishiyama T."/>
            <person name="Sakayama H."/>
            <person name="Vries J.D."/>
            <person name="Buschmann H."/>
            <person name="Saint-Marcoux D."/>
            <person name="Ullrich K.K."/>
            <person name="Haas F.B."/>
            <person name="Vanderstraeten L."/>
            <person name="Becker D."/>
            <person name="Lang D."/>
            <person name="Vosolsobe S."/>
            <person name="Rombauts S."/>
            <person name="Wilhelmsson P.K.I."/>
            <person name="Janitza P."/>
            <person name="Kern R."/>
            <person name="Heyl A."/>
            <person name="Rumpler F."/>
            <person name="Villalobos L.I.A.C."/>
            <person name="Clay J.M."/>
            <person name="Skokan R."/>
            <person name="Toyoda A."/>
            <person name="Suzuki Y."/>
            <person name="Kagoshima H."/>
            <person name="Schijlen E."/>
            <person name="Tajeshwar N."/>
            <person name="Catarino B."/>
            <person name="Hetherington A.J."/>
            <person name="Saltykova A."/>
            <person name="Bonnot C."/>
            <person name="Breuninger H."/>
            <person name="Symeonidi A."/>
            <person name="Radhakrishnan G.V."/>
            <person name="Van Nieuwerburgh F."/>
            <person name="Deforce D."/>
            <person name="Chang C."/>
            <person name="Karol K.G."/>
            <person name="Hedrich R."/>
            <person name="Ulvskov P."/>
            <person name="Glockner G."/>
            <person name="Delwiche C.F."/>
            <person name="Petrasek J."/>
            <person name="Van de Peer Y."/>
            <person name="Friml J."/>
            <person name="Beilby M."/>
            <person name="Dolan L."/>
            <person name="Kohara Y."/>
            <person name="Sugano S."/>
            <person name="Fujiyama A."/>
            <person name="Delaux P.-M."/>
            <person name="Quint M."/>
            <person name="TheiBen G."/>
            <person name="Hagemann M."/>
            <person name="Harholt J."/>
            <person name="Dunand C."/>
            <person name="Zachgo S."/>
            <person name="Langdale J."/>
            <person name="Maumus F."/>
            <person name="Straeten D.V.D."/>
            <person name="Gould S.B."/>
            <person name="Rensing S.A."/>
        </authorList>
    </citation>
    <scope>NUCLEOTIDE SEQUENCE [LARGE SCALE GENOMIC DNA]</scope>
    <source>
        <strain evidence="3 4">S276</strain>
    </source>
</reference>
<dbReference type="SUPFAM" id="SSF56219">
    <property type="entry name" value="DNase I-like"/>
    <property type="match status" value="1"/>
</dbReference>
<comment type="caution">
    <text evidence="3">The sequence shown here is derived from an EMBL/GenBank/DDBJ whole genome shotgun (WGS) entry which is preliminary data.</text>
</comment>
<gene>
    <name evidence="3" type="ORF">CBR_g28700</name>
</gene>
<evidence type="ECO:0000256" key="1">
    <source>
        <dbReference type="SAM" id="Coils"/>
    </source>
</evidence>
<keyword evidence="4" id="KW-1185">Reference proteome</keyword>
<name>A0A388L9J6_CHABU</name>
<dbReference type="AlphaFoldDB" id="A0A388L9J6"/>